<dbReference type="PROSITE" id="PS00840">
    <property type="entry name" value="SUMT_2"/>
    <property type="match status" value="1"/>
</dbReference>
<accession>A0A1I7JJH2</accession>
<dbReference type="PANTHER" id="PTHR45790">
    <property type="entry name" value="SIROHEME SYNTHASE-RELATED"/>
    <property type="match status" value="1"/>
</dbReference>
<evidence type="ECO:0000256" key="4">
    <source>
        <dbReference type="ARBA" id="ARBA00022679"/>
    </source>
</evidence>
<feature type="domain" description="Tetrapyrrole methylase" evidence="9">
    <location>
        <begin position="4"/>
        <end position="241"/>
    </location>
</feature>
<reference evidence="11" key="1">
    <citation type="submission" date="2016-10" db="EMBL/GenBank/DDBJ databases">
        <authorList>
            <person name="Varghese N."/>
        </authorList>
    </citation>
    <scope>NUCLEOTIDE SEQUENCE [LARGE SCALE GENOMIC DNA]</scope>
    <source>
        <strain evidence="11">DSM 17980</strain>
    </source>
</reference>
<dbReference type="PANTHER" id="PTHR45790:SF3">
    <property type="entry name" value="S-ADENOSYL-L-METHIONINE-DEPENDENT UROPORPHYRINOGEN III METHYLTRANSFERASE, CHLOROPLASTIC"/>
    <property type="match status" value="1"/>
</dbReference>
<feature type="region of interest" description="Disordered" evidence="8">
    <location>
        <begin position="66"/>
        <end position="90"/>
    </location>
</feature>
<dbReference type="InterPro" id="IPR035996">
    <property type="entry name" value="4pyrrol_Methylase_sf"/>
</dbReference>
<evidence type="ECO:0000313" key="10">
    <source>
        <dbReference type="EMBL" id="SFU85365.1"/>
    </source>
</evidence>
<evidence type="ECO:0000256" key="7">
    <source>
        <dbReference type="RuleBase" id="RU003960"/>
    </source>
</evidence>
<dbReference type="CDD" id="cd11642">
    <property type="entry name" value="SUMT"/>
    <property type="match status" value="1"/>
</dbReference>
<keyword evidence="6" id="KW-0627">Porphyrin biosynthesis</keyword>
<dbReference type="EMBL" id="FPBV01000010">
    <property type="protein sequence ID" value="SFU85365.1"/>
    <property type="molecule type" value="Genomic_DNA"/>
</dbReference>
<dbReference type="eggNOG" id="COG0007">
    <property type="taxonomic scope" value="Bacteria"/>
</dbReference>
<dbReference type="InterPro" id="IPR000878">
    <property type="entry name" value="4pyrrol_Mease"/>
</dbReference>
<keyword evidence="3 7" id="KW-0489">Methyltransferase</keyword>
<dbReference type="InterPro" id="IPR014777">
    <property type="entry name" value="4pyrrole_Mease_sub1"/>
</dbReference>
<dbReference type="InterPro" id="IPR006366">
    <property type="entry name" value="CobA/CysG_C"/>
</dbReference>
<evidence type="ECO:0000313" key="11">
    <source>
        <dbReference type="Proteomes" id="UP000183508"/>
    </source>
</evidence>
<dbReference type="AlphaFoldDB" id="A0A1I7JJH2"/>
<evidence type="ECO:0000256" key="1">
    <source>
        <dbReference type="ARBA" id="ARBA00005879"/>
    </source>
</evidence>
<dbReference type="GO" id="GO:0019354">
    <property type="term" value="P:siroheme biosynthetic process"/>
    <property type="evidence" value="ECO:0007669"/>
    <property type="project" value="InterPro"/>
</dbReference>
<evidence type="ECO:0000256" key="5">
    <source>
        <dbReference type="ARBA" id="ARBA00022691"/>
    </source>
</evidence>
<dbReference type="Gene3D" id="3.40.1010.10">
    <property type="entry name" value="Cobalt-precorrin-4 Transmethylase, Domain 1"/>
    <property type="match status" value="1"/>
</dbReference>
<keyword evidence="11" id="KW-1185">Reference proteome</keyword>
<dbReference type="OrthoDB" id="9815856at2"/>
<dbReference type="STRING" id="392015.SAMN05421543_11082"/>
<keyword evidence="5" id="KW-0949">S-adenosyl-L-methionine</keyword>
<evidence type="ECO:0000256" key="2">
    <source>
        <dbReference type="ARBA" id="ARBA00012162"/>
    </source>
</evidence>
<gene>
    <name evidence="10" type="ORF">SAMN05421543_11082</name>
</gene>
<feature type="region of interest" description="Disordered" evidence="8">
    <location>
        <begin position="277"/>
        <end position="307"/>
    </location>
</feature>
<sequence>MSGKVYLVGAGPGDPGLLTLKGRACLEAADVVLYDRLVAPEVLAFARPGAQRIYVGKEVEGGAPAPVPGALPGVPGAGPNRAPAAPDGGGRQAEIHRLMIAHAQAGRTVVRLKGGDPFVFGRGGEEAAVLRRHGIPFEVVPGVSSAVAVPAYAGIPLTYRGVASGFHVVTGHEALHSAGVAWDVLAASGQTLVILMGLGHLGPIAERLLAHGRGAETPVAVIASGTTAQQQTVVAPLREIADVVHRAGLRAPAVIVVGEVARLAETLAWFAPEAAAPGGPAAPLAAAPAPGEPMAAAATQAAAANRP</sequence>
<evidence type="ECO:0000256" key="3">
    <source>
        <dbReference type="ARBA" id="ARBA00022603"/>
    </source>
</evidence>
<comment type="similarity">
    <text evidence="1 7">Belongs to the precorrin methyltransferase family.</text>
</comment>
<dbReference type="PROSITE" id="PS00839">
    <property type="entry name" value="SUMT_1"/>
    <property type="match status" value="1"/>
</dbReference>
<dbReference type="InterPro" id="IPR014776">
    <property type="entry name" value="4pyrrole_Mease_sub2"/>
</dbReference>
<dbReference type="GO" id="GO:0032259">
    <property type="term" value="P:methylation"/>
    <property type="evidence" value="ECO:0007669"/>
    <property type="project" value="UniProtKB-KW"/>
</dbReference>
<protein>
    <recommendedName>
        <fullName evidence="2">uroporphyrinogen-III C-methyltransferase</fullName>
        <ecNumber evidence="2">2.1.1.107</ecNumber>
    </recommendedName>
</protein>
<dbReference type="Proteomes" id="UP000183508">
    <property type="component" value="Unassembled WGS sequence"/>
</dbReference>
<dbReference type="Pfam" id="PF00590">
    <property type="entry name" value="TP_methylase"/>
    <property type="match status" value="1"/>
</dbReference>
<evidence type="ECO:0000259" key="9">
    <source>
        <dbReference type="Pfam" id="PF00590"/>
    </source>
</evidence>
<proteinExistence type="inferred from homology"/>
<dbReference type="RefSeq" id="WP_074952526.1">
    <property type="nucleotide sequence ID" value="NZ_FPBV01000010.1"/>
</dbReference>
<evidence type="ECO:0000256" key="8">
    <source>
        <dbReference type="SAM" id="MobiDB-lite"/>
    </source>
</evidence>
<evidence type="ECO:0000256" key="6">
    <source>
        <dbReference type="ARBA" id="ARBA00023244"/>
    </source>
</evidence>
<dbReference type="NCBIfam" id="NF004790">
    <property type="entry name" value="PRK06136.1"/>
    <property type="match status" value="1"/>
</dbReference>
<dbReference type="EC" id="2.1.1.107" evidence="2"/>
<dbReference type="InterPro" id="IPR003043">
    <property type="entry name" value="Uropor_MeTrfase_CS"/>
</dbReference>
<dbReference type="SUPFAM" id="SSF53790">
    <property type="entry name" value="Tetrapyrrole methylase"/>
    <property type="match status" value="1"/>
</dbReference>
<dbReference type="NCBIfam" id="TIGR01469">
    <property type="entry name" value="cobA_cysG_Cterm"/>
    <property type="match status" value="1"/>
</dbReference>
<name>A0A1I7JJH2_9BACL</name>
<organism evidence="10 11">
    <name type="scientific">Alicyclobacillus macrosporangiidus</name>
    <dbReference type="NCBI Taxonomy" id="392015"/>
    <lineage>
        <taxon>Bacteria</taxon>
        <taxon>Bacillati</taxon>
        <taxon>Bacillota</taxon>
        <taxon>Bacilli</taxon>
        <taxon>Bacillales</taxon>
        <taxon>Alicyclobacillaceae</taxon>
        <taxon>Alicyclobacillus</taxon>
    </lineage>
</organism>
<dbReference type="InterPro" id="IPR050161">
    <property type="entry name" value="Siro_Cobalamin_biosynth"/>
</dbReference>
<dbReference type="GO" id="GO:0004851">
    <property type="term" value="F:uroporphyrin-III C-methyltransferase activity"/>
    <property type="evidence" value="ECO:0007669"/>
    <property type="project" value="UniProtKB-EC"/>
</dbReference>
<dbReference type="FunFam" id="3.30.950.10:FF:000001">
    <property type="entry name" value="Siroheme synthase"/>
    <property type="match status" value="1"/>
</dbReference>
<dbReference type="Gene3D" id="3.30.950.10">
    <property type="entry name" value="Methyltransferase, Cobalt-precorrin-4 Transmethylase, Domain 2"/>
    <property type="match status" value="1"/>
</dbReference>
<keyword evidence="4 7" id="KW-0808">Transferase</keyword>
<feature type="compositionally biased region" description="Low complexity" evidence="8">
    <location>
        <begin position="66"/>
        <end position="86"/>
    </location>
</feature>